<evidence type="ECO:0000313" key="2">
    <source>
        <dbReference type="EMBL" id="KAE8147380.1"/>
    </source>
</evidence>
<sequence>MPNSEPYSTPLSVVESMDFLGFLLTIHCQVIGIHKGFACILVPKVTLFFRRTQTPSMSLWSLCFPMSSNILHTLRTLLLHMPSDSSIIFCVREPTVLSLYRIRAIGYSSGSVLQTSLGEEPTYFCSKGFNSYLVTSFLHKLGNSMS</sequence>
<dbReference type="AlphaFoldDB" id="A0A5N6TM68"/>
<reference evidence="2 3" key="1">
    <citation type="submission" date="2019-04" db="EMBL/GenBank/DDBJ databases">
        <title>Friends and foes A comparative genomics study of 23 Aspergillus species from section Flavi.</title>
        <authorList>
            <consortium name="DOE Joint Genome Institute"/>
            <person name="Kjaerbolling I."/>
            <person name="Vesth T."/>
            <person name="Frisvad J.C."/>
            <person name="Nybo J.L."/>
            <person name="Theobald S."/>
            <person name="Kildgaard S."/>
            <person name="Isbrandt T."/>
            <person name="Kuo A."/>
            <person name="Sato A."/>
            <person name="Lyhne E.K."/>
            <person name="Kogle M.E."/>
            <person name="Wiebenga A."/>
            <person name="Kun R.S."/>
            <person name="Lubbers R.J."/>
            <person name="Makela M.R."/>
            <person name="Barry K."/>
            <person name="Chovatia M."/>
            <person name="Clum A."/>
            <person name="Daum C."/>
            <person name="Haridas S."/>
            <person name="He G."/>
            <person name="LaButti K."/>
            <person name="Lipzen A."/>
            <person name="Mondo S."/>
            <person name="Riley R."/>
            <person name="Salamov A."/>
            <person name="Simmons B.A."/>
            <person name="Magnuson J.K."/>
            <person name="Henrissat B."/>
            <person name="Mortensen U.H."/>
            <person name="Larsen T.O."/>
            <person name="Devries R.P."/>
            <person name="Grigoriev I.V."/>
            <person name="Machida M."/>
            <person name="Baker S.E."/>
            <person name="Andersen M.R."/>
        </authorList>
    </citation>
    <scope>NUCLEOTIDE SEQUENCE [LARGE SCALE GENOMIC DNA]</scope>
    <source>
        <strain evidence="2 3">IBT 18842</strain>
    </source>
</reference>
<keyword evidence="1" id="KW-1133">Transmembrane helix</keyword>
<accession>A0A5N6TM68</accession>
<protein>
    <submittedName>
        <fullName evidence="2">Uncharacterized protein</fullName>
    </submittedName>
</protein>
<name>A0A5N6TM68_ASPAV</name>
<evidence type="ECO:0000256" key="1">
    <source>
        <dbReference type="SAM" id="Phobius"/>
    </source>
</evidence>
<keyword evidence="1" id="KW-0472">Membrane</keyword>
<organism evidence="2 3">
    <name type="scientific">Aspergillus avenaceus</name>
    <dbReference type="NCBI Taxonomy" id="36643"/>
    <lineage>
        <taxon>Eukaryota</taxon>
        <taxon>Fungi</taxon>
        <taxon>Dikarya</taxon>
        <taxon>Ascomycota</taxon>
        <taxon>Pezizomycotina</taxon>
        <taxon>Eurotiomycetes</taxon>
        <taxon>Eurotiomycetidae</taxon>
        <taxon>Eurotiales</taxon>
        <taxon>Aspergillaceae</taxon>
        <taxon>Aspergillus</taxon>
        <taxon>Aspergillus subgen. Circumdati</taxon>
    </lineage>
</organism>
<evidence type="ECO:0000313" key="3">
    <source>
        <dbReference type="Proteomes" id="UP000325780"/>
    </source>
</evidence>
<dbReference type="Proteomes" id="UP000325780">
    <property type="component" value="Unassembled WGS sequence"/>
</dbReference>
<feature type="transmembrane region" description="Helical" evidence="1">
    <location>
        <begin position="20"/>
        <end position="42"/>
    </location>
</feature>
<dbReference type="EMBL" id="ML742210">
    <property type="protein sequence ID" value="KAE8147380.1"/>
    <property type="molecule type" value="Genomic_DNA"/>
</dbReference>
<gene>
    <name evidence="2" type="ORF">BDV25DRAFT_160463</name>
</gene>
<proteinExistence type="predicted"/>
<keyword evidence="1" id="KW-0812">Transmembrane</keyword>
<keyword evidence="3" id="KW-1185">Reference proteome</keyword>